<evidence type="ECO:0000313" key="2">
    <source>
        <dbReference type="Proteomes" id="UP000292373"/>
    </source>
</evidence>
<evidence type="ECO:0000313" key="1">
    <source>
        <dbReference type="EMBL" id="TBT88754.1"/>
    </source>
</evidence>
<dbReference type="AlphaFoldDB" id="A0A4Q9KHB7"/>
<protein>
    <submittedName>
        <fullName evidence="1">DUF393 domain-containing protein</fullName>
    </submittedName>
</protein>
<dbReference type="Proteomes" id="UP000292373">
    <property type="component" value="Unassembled WGS sequence"/>
</dbReference>
<comment type="caution">
    <text evidence="1">The sequence shown here is derived from an EMBL/GenBank/DDBJ whole genome shotgun (WGS) entry which is preliminary data.</text>
</comment>
<gene>
    <name evidence="1" type="ORF">ET989_02130</name>
</gene>
<proteinExistence type="predicted"/>
<dbReference type="EMBL" id="SDMQ01000001">
    <property type="protein sequence ID" value="TBT88754.1"/>
    <property type="molecule type" value="Genomic_DNA"/>
</dbReference>
<name>A0A4Q9KHB7_9ACTN</name>
<keyword evidence="2" id="KW-1185">Reference proteome</keyword>
<sequence length="78" mass="8673">MGVDAVRAGREIPAVLADGRVVYGARAIGEALRFGPWWLRGAGWLIRRPLAWPADLVYRFVSRFRHRLPGGTGECRLG</sequence>
<accession>A0A4Q9KHB7</accession>
<dbReference type="OrthoDB" id="9813713at2"/>
<reference evidence="1 2" key="1">
    <citation type="submission" date="2019-01" db="EMBL/GenBank/DDBJ databases">
        <title>Lactibacter flavus gen. nov., sp. nov., a novel bacterium of the family Propionibacteriaceae isolated from raw milk and dairy products.</title>
        <authorList>
            <person name="Huptas C."/>
            <person name="Wenning M."/>
            <person name="Breitenwieser F."/>
            <person name="Doll E."/>
            <person name="Von Neubeck M."/>
            <person name="Busse H.-J."/>
            <person name="Scherer S."/>
        </authorList>
    </citation>
    <scope>NUCLEOTIDE SEQUENCE [LARGE SCALE GENOMIC DNA]</scope>
    <source>
        <strain evidence="1 2">KCTC 33808</strain>
    </source>
</reference>
<organism evidence="1 2">
    <name type="scientific">Propioniciclava sinopodophylli</name>
    <dbReference type="NCBI Taxonomy" id="1837344"/>
    <lineage>
        <taxon>Bacteria</taxon>
        <taxon>Bacillati</taxon>
        <taxon>Actinomycetota</taxon>
        <taxon>Actinomycetes</taxon>
        <taxon>Propionibacteriales</taxon>
        <taxon>Propionibacteriaceae</taxon>
        <taxon>Propioniciclava</taxon>
    </lineage>
</organism>